<evidence type="ECO:0008006" key="5">
    <source>
        <dbReference type="Google" id="ProtNLM"/>
    </source>
</evidence>
<sequence>MDANLIEKWTQSFAFRALLSTITSEICGYETGTNNIDSHRECSPNRLTMDSDDLNLMLTKLKSEKLFCGVEQQFRTLFTGKIIHINIVNNICSSYERGFTIMKKYIEDRLMNSNVKIEDKIDFGKVLRIIDADKYVPDASVSKKVKLPTYNQIEAFIRRLFLISESRMIKLDTLFIHEFSEQPVSLCNKTNAKLLYQSSKSILQKYLQEKFDTEFLQAPTWTSDSNQSALVLDGGLLLQQSPPREQKRTITYYAAELINRFIKDQFNSHDRIDIIFDSGDSKQLKQFIERHSTRTTATQYSMNEDSILCVGEDYNKLLRSNRSVVARAVRDSWLKLYPKLPNGKTMFVAGPDEKTYLLINSDCVIVDDLTSNHIEADTRIFLHIKHISHFENITQVIVQATDTDIIVLAIGFAVEFGIKLYVHCSTSRKIQSKYIDCSVIARRCRDEYKIHPMILIVLHAISGCDTTSFIRNISKQKLFRAFYKQPSDYADLINMYVIPTTPECLSCAERLLINCVNSSLATLDEVRTSQAITHLRSTSSQSFLNILSPTTNSFHYHCKRVAVQCNIWFQSLFNDIDYPELIGNGYTLIDGEVAIEWKSTPSMPDTNLMITCTCHTGCATKRYKCFKHKMKCTILCKCKSCENLHVNSQNVVSLQRLEKSAKKTTRQMGTPDDSSEGGNVDMVNAVEENDSVNEFLTNNDSDLFCTQDDDLRDEWCEDDSQMHEDSDDDEDDVSTEDSFDDYDESLTQQPLSVEYRFASQLLAEYNDDPQTQTDIHSGSQRSIEYAYEFDNK</sequence>
<feature type="region of interest" description="Disordered" evidence="1">
    <location>
        <begin position="718"/>
        <end position="749"/>
    </location>
</feature>
<dbReference type="Proteomes" id="UP000682733">
    <property type="component" value="Unassembled WGS sequence"/>
</dbReference>
<dbReference type="Proteomes" id="UP000677228">
    <property type="component" value="Unassembled WGS sequence"/>
</dbReference>
<proteinExistence type="predicted"/>
<reference evidence="3" key="1">
    <citation type="submission" date="2021-02" db="EMBL/GenBank/DDBJ databases">
        <authorList>
            <person name="Nowell W R."/>
        </authorList>
    </citation>
    <scope>NUCLEOTIDE SEQUENCE</scope>
</reference>
<evidence type="ECO:0000313" key="3">
    <source>
        <dbReference type="EMBL" id="CAF4110098.1"/>
    </source>
</evidence>
<feature type="region of interest" description="Disordered" evidence="1">
    <location>
        <begin position="660"/>
        <end position="680"/>
    </location>
</feature>
<dbReference type="AlphaFoldDB" id="A0A8S2QNW4"/>
<gene>
    <name evidence="2" type="ORF">OVA965_LOCUS28646</name>
    <name evidence="3" type="ORF">TMI583_LOCUS29401</name>
</gene>
<accession>A0A8S2QNW4</accession>
<evidence type="ECO:0000313" key="4">
    <source>
        <dbReference type="Proteomes" id="UP000682733"/>
    </source>
</evidence>
<evidence type="ECO:0000256" key="1">
    <source>
        <dbReference type="SAM" id="MobiDB-lite"/>
    </source>
</evidence>
<organism evidence="3 4">
    <name type="scientific">Didymodactylos carnosus</name>
    <dbReference type="NCBI Taxonomy" id="1234261"/>
    <lineage>
        <taxon>Eukaryota</taxon>
        <taxon>Metazoa</taxon>
        <taxon>Spiralia</taxon>
        <taxon>Gnathifera</taxon>
        <taxon>Rotifera</taxon>
        <taxon>Eurotatoria</taxon>
        <taxon>Bdelloidea</taxon>
        <taxon>Philodinida</taxon>
        <taxon>Philodinidae</taxon>
        <taxon>Didymodactylos</taxon>
    </lineage>
</organism>
<evidence type="ECO:0000313" key="2">
    <source>
        <dbReference type="EMBL" id="CAF1303505.1"/>
    </source>
</evidence>
<dbReference type="EMBL" id="CAJNOK010019659">
    <property type="protein sequence ID" value="CAF1303505.1"/>
    <property type="molecule type" value="Genomic_DNA"/>
</dbReference>
<feature type="compositionally biased region" description="Acidic residues" evidence="1">
    <location>
        <begin position="718"/>
        <end position="744"/>
    </location>
</feature>
<name>A0A8S2QNW4_9BILA</name>
<comment type="caution">
    <text evidence="3">The sequence shown here is derived from an EMBL/GenBank/DDBJ whole genome shotgun (WGS) entry which is preliminary data.</text>
</comment>
<dbReference type="EMBL" id="CAJOBA010041238">
    <property type="protein sequence ID" value="CAF4110098.1"/>
    <property type="molecule type" value="Genomic_DNA"/>
</dbReference>
<protein>
    <recommendedName>
        <fullName evidence="5">Tesmin/TSO1-like CXC domain-containing protein</fullName>
    </recommendedName>
</protein>